<protein>
    <recommendedName>
        <fullName evidence="7">DOMON domain-containing protein</fullName>
    </recommendedName>
</protein>
<comment type="subcellular location">
    <subcellularLocation>
        <location evidence="1">Membrane</location>
    </subcellularLocation>
</comment>
<evidence type="ECO:0000313" key="8">
    <source>
        <dbReference type="EMBL" id="CAA7404167.1"/>
    </source>
</evidence>
<dbReference type="Proteomes" id="UP000663760">
    <property type="component" value="Chromosome 10"/>
</dbReference>
<evidence type="ECO:0000259" key="7">
    <source>
        <dbReference type="PROSITE" id="PS50836"/>
    </source>
</evidence>
<proteinExistence type="predicted"/>
<evidence type="ECO:0000313" key="9">
    <source>
        <dbReference type="Proteomes" id="UP000663760"/>
    </source>
</evidence>
<evidence type="ECO:0000256" key="4">
    <source>
        <dbReference type="ARBA" id="ARBA00023136"/>
    </source>
</evidence>
<dbReference type="InterPro" id="IPR045265">
    <property type="entry name" value="AIR12_DOMON"/>
</dbReference>
<evidence type="ECO:0000256" key="5">
    <source>
        <dbReference type="SAM" id="MobiDB-lite"/>
    </source>
</evidence>
<feature type="chain" id="PRO_5029662772" description="DOMON domain-containing protein" evidence="6">
    <location>
        <begin position="26"/>
        <end position="235"/>
    </location>
</feature>
<reference evidence="8" key="1">
    <citation type="submission" date="2020-02" db="EMBL/GenBank/DDBJ databases">
        <authorList>
            <person name="Scholz U."/>
            <person name="Mascher M."/>
            <person name="Fiebig A."/>
        </authorList>
    </citation>
    <scope>NUCLEOTIDE SEQUENCE</scope>
</reference>
<dbReference type="OrthoDB" id="19261at2759"/>
<name>A0A7I8L2C0_SPIIN</name>
<dbReference type="GO" id="GO:0016020">
    <property type="term" value="C:membrane"/>
    <property type="evidence" value="ECO:0007669"/>
    <property type="project" value="UniProtKB-SubCell"/>
</dbReference>
<evidence type="ECO:0000256" key="6">
    <source>
        <dbReference type="SAM" id="SignalP"/>
    </source>
</evidence>
<feature type="signal peptide" evidence="6">
    <location>
        <begin position="1"/>
        <end position="25"/>
    </location>
</feature>
<feature type="region of interest" description="Disordered" evidence="5">
    <location>
        <begin position="165"/>
        <end position="216"/>
    </location>
</feature>
<dbReference type="PANTHER" id="PTHR23130:SF167">
    <property type="entry name" value="CYTOCHROME B561 AND DOMON DOMAIN-CONTAINING PROTEIN"/>
    <property type="match status" value="1"/>
</dbReference>
<dbReference type="Pfam" id="PF04526">
    <property type="entry name" value="DUF568"/>
    <property type="match status" value="1"/>
</dbReference>
<evidence type="ECO:0000256" key="1">
    <source>
        <dbReference type="ARBA" id="ARBA00004370"/>
    </source>
</evidence>
<dbReference type="EMBL" id="LR746273">
    <property type="protein sequence ID" value="CAA7404167.1"/>
    <property type="molecule type" value="Genomic_DNA"/>
</dbReference>
<dbReference type="PANTHER" id="PTHR23130">
    <property type="entry name" value="CYTOCHROME B561 AND DOMON DOMAIN-CONTAINING PROTEIN"/>
    <property type="match status" value="1"/>
</dbReference>
<keyword evidence="3 6" id="KW-0732">Signal</keyword>
<gene>
    <name evidence="8" type="ORF">SI8410_10014845</name>
</gene>
<dbReference type="InterPro" id="IPR005018">
    <property type="entry name" value="DOMON_domain"/>
</dbReference>
<dbReference type="AlphaFoldDB" id="A0A7I8L2C0"/>
<sequence length="235" mass="23941">METLPTVSSLVLCLLLSSLLPSSSAACNDEIFSGRSFQSCESLSSLDATIHWTYFPSNGSAAVAFRVETAGWAAWGINPTGRGMIGTQALVAYQNGSSTAAFGASLTTKLMGSLRPSTISVNTTGLTGEYRNGKITIFATIVLPNNTTEVNHTWQKSDVIAGGYPGPHPIGGEHASSVGTLNFLSSAPSPGGGDSGTPATPSPTRSPPASNDGAARRAAGGLGSLLLLAVALALW</sequence>
<feature type="domain" description="DOMON" evidence="7">
    <location>
        <begin position="46"/>
        <end position="163"/>
    </location>
</feature>
<keyword evidence="9" id="KW-1185">Reference proteome</keyword>
<keyword evidence="2" id="KW-0813">Transport</keyword>
<accession>A0A7I8L2C0</accession>
<organism evidence="8 9">
    <name type="scientific">Spirodela intermedia</name>
    <name type="common">Intermediate duckweed</name>
    <dbReference type="NCBI Taxonomy" id="51605"/>
    <lineage>
        <taxon>Eukaryota</taxon>
        <taxon>Viridiplantae</taxon>
        <taxon>Streptophyta</taxon>
        <taxon>Embryophyta</taxon>
        <taxon>Tracheophyta</taxon>
        <taxon>Spermatophyta</taxon>
        <taxon>Magnoliopsida</taxon>
        <taxon>Liliopsida</taxon>
        <taxon>Araceae</taxon>
        <taxon>Lemnoideae</taxon>
        <taxon>Spirodela</taxon>
    </lineage>
</organism>
<evidence type="ECO:0000256" key="3">
    <source>
        <dbReference type="ARBA" id="ARBA00022729"/>
    </source>
</evidence>
<keyword evidence="4" id="KW-0472">Membrane</keyword>
<evidence type="ECO:0000256" key="2">
    <source>
        <dbReference type="ARBA" id="ARBA00022448"/>
    </source>
</evidence>
<dbReference type="PROSITE" id="PS50836">
    <property type="entry name" value="DOMON"/>
    <property type="match status" value="1"/>
</dbReference>